<evidence type="ECO:0000313" key="1">
    <source>
        <dbReference type="EMBL" id="CAF4903951.1"/>
    </source>
</evidence>
<gene>
    <name evidence="1" type="ORF">BYL167_LOCUS52305</name>
</gene>
<sequence length="23" mass="2606">MVYDSYSLVFDYSLKLSNDGSTT</sequence>
<feature type="non-terminal residue" evidence="1">
    <location>
        <position position="1"/>
    </location>
</feature>
<evidence type="ECO:0000313" key="2">
    <source>
        <dbReference type="Proteomes" id="UP000681967"/>
    </source>
</evidence>
<dbReference type="EMBL" id="CAJOBH010168776">
    <property type="protein sequence ID" value="CAF4903951.1"/>
    <property type="molecule type" value="Genomic_DNA"/>
</dbReference>
<organism evidence="1 2">
    <name type="scientific">Rotaria magnacalcarata</name>
    <dbReference type="NCBI Taxonomy" id="392030"/>
    <lineage>
        <taxon>Eukaryota</taxon>
        <taxon>Metazoa</taxon>
        <taxon>Spiralia</taxon>
        <taxon>Gnathifera</taxon>
        <taxon>Rotifera</taxon>
        <taxon>Eurotatoria</taxon>
        <taxon>Bdelloidea</taxon>
        <taxon>Philodinida</taxon>
        <taxon>Philodinidae</taxon>
        <taxon>Rotaria</taxon>
    </lineage>
</organism>
<comment type="caution">
    <text evidence="1">The sequence shown here is derived from an EMBL/GenBank/DDBJ whole genome shotgun (WGS) entry which is preliminary data.</text>
</comment>
<reference evidence="1" key="1">
    <citation type="submission" date="2021-02" db="EMBL/GenBank/DDBJ databases">
        <authorList>
            <person name="Nowell W R."/>
        </authorList>
    </citation>
    <scope>NUCLEOTIDE SEQUENCE</scope>
</reference>
<protein>
    <submittedName>
        <fullName evidence="1">Uncharacterized protein</fullName>
    </submittedName>
</protein>
<dbReference type="Proteomes" id="UP000681967">
    <property type="component" value="Unassembled WGS sequence"/>
</dbReference>
<name>A0A8S3CBN8_9BILA</name>
<dbReference type="AlphaFoldDB" id="A0A8S3CBN8"/>
<accession>A0A8S3CBN8</accession>
<proteinExistence type="predicted"/>